<dbReference type="EMBL" id="BK014883">
    <property type="protein sequence ID" value="DAD80384.1"/>
    <property type="molecule type" value="Genomic_DNA"/>
</dbReference>
<sequence length="42" mass="5010">MSEETKAKLFFSSNAMIDRWDNVFKGRDFLSKIMKHILDTEE</sequence>
<protein>
    <submittedName>
        <fullName evidence="1">Uncharacterized protein</fullName>
    </submittedName>
</protein>
<organism evidence="1">
    <name type="scientific">Siphoviridae sp. ctX581</name>
    <dbReference type="NCBI Taxonomy" id="2826365"/>
    <lineage>
        <taxon>Viruses</taxon>
        <taxon>Duplodnaviria</taxon>
        <taxon>Heunggongvirae</taxon>
        <taxon>Uroviricota</taxon>
        <taxon>Caudoviricetes</taxon>
    </lineage>
</organism>
<evidence type="ECO:0000313" key="1">
    <source>
        <dbReference type="EMBL" id="DAD80384.1"/>
    </source>
</evidence>
<name>A0A8S5MDY8_9CAUD</name>
<reference evidence="1" key="1">
    <citation type="journal article" date="2021" name="Proc. Natl. Acad. Sci. U.S.A.">
        <title>A Catalog of Tens of Thousands of Viruses from Human Metagenomes Reveals Hidden Associations with Chronic Diseases.</title>
        <authorList>
            <person name="Tisza M.J."/>
            <person name="Buck C.B."/>
        </authorList>
    </citation>
    <scope>NUCLEOTIDE SEQUENCE</scope>
    <source>
        <strain evidence="1">CtX581</strain>
    </source>
</reference>
<accession>A0A8S5MDY8</accession>
<proteinExistence type="predicted"/>